<keyword evidence="4" id="KW-1185">Reference proteome</keyword>
<feature type="domain" description="N-acetyltransferase" evidence="2">
    <location>
        <begin position="17"/>
        <end position="217"/>
    </location>
</feature>
<evidence type="ECO:0000256" key="1">
    <source>
        <dbReference type="SAM" id="MobiDB-lite"/>
    </source>
</evidence>
<dbReference type="RefSeq" id="WP_207339799.1">
    <property type="nucleotide sequence ID" value="NZ_CP074405.1"/>
</dbReference>
<dbReference type="PANTHER" id="PTHR42791:SF1">
    <property type="entry name" value="N-ACETYLTRANSFERASE DOMAIN-CONTAINING PROTEIN"/>
    <property type="match status" value="1"/>
</dbReference>
<name>A0ABX8D459_9CELL</name>
<sequence length="221" mass="24254">MDAGGRPPGTQRADPPDAVGPLAPGDRRQAAAVLAAALADDPGYRHLFPVTARRERELREVYRMTLADGLRHGQVLATTLDGEVTGVLALYPPGTYPMTVGRWARQAGRIVRIASRTREHSPGIIRFGDLTSRGVPADSWYVEAFGVRPDLQRAGRGSVLLRRFLTEVDAHGARSYLETTNEENVGYYTDRGYTESHEPVPLAPRGPQIYRMSRPAVDPGR</sequence>
<dbReference type="SUPFAM" id="SSF55729">
    <property type="entry name" value="Acyl-CoA N-acyltransferases (Nat)"/>
    <property type="match status" value="1"/>
</dbReference>
<dbReference type="PROSITE" id="PS51186">
    <property type="entry name" value="GNAT"/>
    <property type="match status" value="1"/>
</dbReference>
<gene>
    <name evidence="3" type="ORF">KG103_17800</name>
</gene>
<dbReference type="InterPro" id="IPR000182">
    <property type="entry name" value="GNAT_dom"/>
</dbReference>
<evidence type="ECO:0000313" key="4">
    <source>
        <dbReference type="Proteomes" id="UP000677804"/>
    </source>
</evidence>
<dbReference type="CDD" id="cd04301">
    <property type="entry name" value="NAT_SF"/>
    <property type="match status" value="1"/>
</dbReference>
<organism evidence="3 4">
    <name type="scientific">Cellulomonas wangleii</name>
    <dbReference type="NCBI Taxonomy" id="2816956"/>
    <lineage>
        <taxon>Bacteria</taxon>
        <taxon>Bacillati</taxon>
        <taxon>Actinomycetota</taxon>
        <taxon>Actinomycetes</taxon>
        <taxon>Micrococcales</taxon>
        <taxon>Cellulomonadaceae</taxon>
        <taxon>Cellulomonas</taxon>
    </lineage>
</organism>
<reference evidence="3 4" key="1">
    <citation type="submission" date="2021-05" db="EMBL/GenBank/DDBJ databases">
        <title>Novel species in genus Cellulomonas.</title>
        <authorList>
            <person name="Zhang G."/>
        </authorList>
    </citation>
    <scope>NUCLEOTIDE SEQUENCE [LARGE SCALE GENOMIC DNA]</scope>
    <source>
        <strain evidence="4">zg-ZUI222</strain>
    </source>
</reference>
<dbReference type="Pfam" id="PF00583">
    <property type="entry name" value="Acetyltransf_1"/>
    <property type="match status" value="1"/>
</dbReference>
<proteinExistence type="predicted"/>
<accession>A0ABX8D459</accession>
<dbReference type="EMBL" id="CP074405">
    <property type="protein sequence ID" value="QVI62233.1"/>
    <property type="molecule type" value="Genomic_DNA"/>
</dbReference>
<dbReference type="Gene3D" id="3.40.630.30">
    <property type="match status" value="1"/>
</dbReference>
<protein>
    <submittedName>
        <fullName evidence="3">GNAT family N-acetyltransferase</fullName>
    </submittedName>
</protein>
<dbReference type="PANTHER" id="PTHR42791">
    <property type="entry name" value="GNAT FAMILY ACETYLTRANSFERASE"/>
    <property type="match status" value="1"/>
</dbReference>
<dbReference type="Proteomes" id="UP000677804">
    <property type="component" value="Chromosome"/>
</dbReference>
<feature type="region of interest" description="Disordered" evidence="1">
    <location>
        <begin position="191"/>
        <end position="221"/>
    </location>
</feature>
<dbReference type="InterPro" id="IPR052523">
    <property type="entry name" value="Trichothecene_AcTrans"/>
</dbReference>
<feature type="region of interest" description="Disordered" evidence="1">
    <location>
        <begin position="1"/>
        <end position="26"/>
    </location>
</feature>
<dbReference type="InterPro" id="IPR016181">
    <property type="entry name" value="Acyl_CoA_acyltransferase"/>
</dbReference>
<evidence type="ECO:0000313" key="3">
    <source>
        <dbReference type="EMBL" id="QVI62233.1"/>
    </source>
</evidence>
<evidence type="ECO:0000259" key="2">
    <source>
        <dbReference type="PROSITE" id="PS51186"/>
    </source>
</evidence>